<dbReference type="VEuPathDB" id="FungiDB:YALI0_A05225g"/>
<sequence length="38" mass="4515">MFHREDDDDYNKGCEILFANLRTELRKSSPFCILDPPK</sequence>
<dbReference type="EMBL" id="CR382127">
    <property type="protein sequence ID" value="CAG83703.2"/>
    <property type="molecule type" value="Genomic_DNA"/>
</dbReference>
<evidence type="ECO:0000313" key="2">
    <source>
        <dbReference type="Proteomes" id="UP000001300"/>
    </source>
</evidence>
<proteinExistence type="predicted"/>
<reference evidence="1 2" key="1">
    <citation type="journal article" date="2004" name="Nature">
        <title>Genome evolution in yeasts.</title>
        <authorList>
            <consortium name="Genolevures"/>
            <person name="Dujon B."/>
            <person name="Sherman D."/>
            <person name="Fischer G."/>
            <person name="Durrens P."/>
            <person name="Casaregola S."/>
            <person name="Lafontaine I."/>
            <person name="de Montigny J."/>
            <person name="Marck C."/>
            <person name="Neuveglise C."/>
            <person name="Talla E."/>
            <person name="Goffard N."/>
            <person name="Frangeul L."/>
            <person name="Aigle M."/>
            <person name="Anthouard V."/>
            <person name="Babour A."/>
            <person name="Barbe V."/>
            <person name="Barnay S."/>
            <person name="Blanchin S."/>
            <person name="Beckerich J.M."/>
            <person name="Beyne E."/>
            <person name="Bleykasten C."/>
            <person name="Boisrame A."/>
            <person name="Boyer J."/>
            <person name="Cattolico L."/>
            <person name="Confanioleri F."/>
            <person name="de Daruvar A."/>
            <person name="Despons L."/>
            <person name="Fabre E."/>
            <person name="Fairhead C."/>
            <person name="Ferry-Dumazet H."/>
            <person name="Groppi A."/>
            <person name="Hantraye F."/>
            <person name="Hennequin C."/>
            <person name="Jauniaux N."/>
            <person name="Joyet P."/>
            <person name="Kachouri R."/>
            <person name="Kerrest A."/>
            <person name="Koszul R."/>
            <person name="Lemaire M."/>
            <person name="Lesur I."/>
            <person name="Ma L."/>
            <person name="Muller H."/>
            <person name="Nicaud J.M."/>
            <person name="Nikolski M."/>
            <person name="Oztas S."/>
            <person name="Ozier-Kalogeropoulos O."/>
            <person name="Pellenz S."/>
            <person name="Potier S."/>
            <person name="Richard G.F."/>
            <person name="Straub M.L."/>
            <person name="Suleau A."/>
            <person name="Swennene D."/>
            <person name="Tekaia F."/>
            <person name="Wesolowski-Louvel M."/>
            <person name="Westhof E."/>
            <person name="Wirth B."/>
            <person name="Zeniou-Meyer M."/>
            <person name="Zivanovic I."/>
            <person name="Bolotin-Fukuhara M."/>
            <person name="Thierry A."/>
            <person name="Bouchier C."/>
            <person name="Caudron B."/>
            <person name="Scarpelli C."/>
            <person name="Gaillardin C."/>
            <person name="Weissenbach J."/>
            <person name="Wincker P."/>
            <person name="Souciet J.L."/>
        </authorList>
    </citation>
    <scope>NUCLEOTIDE SEQUENCE [LARGE SCALE GENOMIC DNA]</scope>
    <source>
        <strain evidence="2">CLIB 122 / E 150</strain>
    </source>
</reference>
<organism evidence="1 2">
    <name type="scientific">Yarrowia lipolytica (strain CLIB 122 / E 150)</name>
    <name type="common">Yeast</name>
    <name type="synonym">Candida lipolytica</name>
    <dbReference type="NCBI Taxonomy" id="284591"/>
    <lineage>
        <taxon>Eukaryota</taxon>
        <taxon>Fungi</taxon>
        <taxon>Dikarya</taxon>
        <taxon>Ascomycota</taxon>
        <taxon>Saccharomycotina</taxon>
        <taxon>Dipodascomycetes</taxon>
        <taxon>Dipodascales</taxon>
        <taxon>Dipodascales incertae sedis</taxon>
        <taxon>Yarrowia</taxon>
    </lineage>
</organism>
<dbReference type="InParanoid" id="Q6CHT3"/>
<protein>
    <submittedName>
        <fullName evidence="1">YALI0A05225p</fullName>
    </submittedName>
</protein>
<name>Q6CHT3_YARLI</name>
<dbReference type="Proteomes" id="UP000001300">
    <property type="component" value="Chromosome A"/>
</dbReference>
<keyword evidence="2" id="KW-1185">Reference proteome</keyword>
<gene>
    <name evidence="1" type="ORF">YALI0_A05225g</name>
</gene>
<dbReference type="HOGENOM" id="CLU_3335917_0_0_1"/>
<evidence type="ECO:0000313" key="1">
    <source>
        <dbReference type="EMBL" id="CAG83703.2"/>
    </source>
</evidence>
<accession>Q6CHT3</accession>
<dbReference type="AlphaFoldDB" id="Q6CHT3"/>